<dbReference type="EMBL" id="NNAY01000388">
    <property type="protein sequence ID" value="OXU28738.1"/>
    <property type="molecule type" value="Genomic_DNA"/>
</dbReference>
<sequence>MAQKNQNQTKKDLRVGTSNVRSLYRAGAFKELVKEADGYSLDLVTIQESRWPDGGVLASGNFTYLYGADSGGSLGTGFLISKSIIHSVKSFKSVNDRLSYIIIEDDKEEEAKDLYCKILEQVIDQFASYDTRIVLGDFNAKIGRKCLGRLKESLHEASNGNGIKGHTQGNVDIAGRGHTEPK</sequence>
<dbReference type="STRING" id="543379.A0A232FE31"/>
<comment type="caution">
    <text evidence="2">The sequence shown here is derived from an EMBL/GenBank/DDBJ whole genome shotgun (WGS) entry which is preliminary data.</text>
</comment>
<dbReference type="SUPFAM" id="SSF56219">
    <property type="entry name" value="DNase I-like"/>
    <property type="match status" value="1"/>
</dbReference>
<evidence type="ECO:0000256" key="1">
    <source>
        <dbReference type="SAM" id="MobiDB-lite"/>
    </source>
</evidence>
<dbReference type="Gene3D" id="3.60.10.10">
    <property type="entry name" value="Endonuclease/exonuclease/phosphatase"/>
    <property type="match status" value="1"/>
</dbReference>
<organism evidence="2 3">
    <name type="scientific">Trichomalopsis sarcophagae</name>
    <dbReference type="NCBI Taxonomy" id="543379"/>
    <lineage>
        <taxon>Eukaryota</taxon>
        <taxon>Metazoa</taxon>
        <taxon>Ecdysozoa</taxon>
        <taxon>Arthropoda</taxon>
        <taxon>Hexapoda</taxon>
        <taxon>Insecta</taxon>
        <taxon>Pterygota</taxon>
        <taxon>Neoptera</taxon>
        <taxon>Endopterygota</taxon>
        <taxon>Hymenoptera</taxon>
        <taxon>Apocrita</taxon>
        <taxon>Proctotrupomorpha</taxon>
        <taxon>Chalcidoidea</taxon>
        <taxon>Pteromalidae</taxon>
        <taxon>Pteromalinae</taxon>
        <taxon>Trichomalopsis</taxon>
    </lineage>
</organism>
<feature type="region of interest" description="Disordered" evidence="1">
    <location>
        <begin position="158"/>
        <end position="182"/>
    </location>
</feature>
<dbReference type="InterPro" id="IPR036691">
    <property type="entry name" value="Endo/exonu/phosph_ase_sf"/>
</dbReference>
<evidence type="ECO:0008006" key="4">
    <source>
        <dbReference type="Google" id="ProtNLM"/>
    </source>
</evidence>
<keyword evidence="3" id="KW-1185">Reference proteome</keyword>
<evidence type="ECO:0000313" key="2">
    <source>
        <dbReference type="EMBL" id="OXU28738.1"/>
    </source>
</evidence>
<proteinExistence type="predicted"/>
<protein>
    <recommendedName>
        <fullName evidence="4">Endonuclease/exonuclease/phosphatase domain-containing protein</fullName>
    </recommendedName>
</protein>
<dbReference type="OrthoDB" id="7536850at2759"/>
<accession>A0A232FE31</accession>
<reference evidence="2 3" key="1">
    <citation type="journal article" date="2017" name="Curr. Biol.">
        <title>The Evolution of Venom by Co-option of Single-Copy Genes.</title>
        <authorList>
            <person name="Martinson E.O."/>
            <person name="Mrinalini"/>
            <person name="Kelkar Y.D."/>
            <person name="Chang C.H."/>
            <person name="Werren J.H."/>
        </authorList>
    </citation>
    <scope>NUCLEOTIDE SEQUENCE [LARGE SCALE GENOMIC DNA]</scope>
    <source>
        <strain evidence="2 3">Alberta</strain>
        <tissue evidence="2">Whole body</tissue>
    </source>
</reference>
<name>A0A232FE31_9HYME</name>
<dbReference type="Proteomes" id="UP000215335">
    <property type="component" value="Unassembled WGS sequence"/>
</dbReference>
<evidence type="ECO:0000313" key="3">
    <source>
        <dbReference type="Proteomes" id="UP000215335"/>
    </source>
</evidence>
<dbReference type="AlphaFoldDB" id="A0A232FE31"/>
<gene>
    <name evidence="2" type="ORF">TSAR_000204</name>
</gene>